<dbReference type="SUPFAM" id="SSF56935">
    <property type="entry name" value="Porins"/>
    <property type="match status" value="1"/>
</dbReference>
<feature type="signal peptide" evidence="4">
    <location>
        <begin position="1"/>
        <end position="18"/>
    </location>
</feature>
<feature type="chain" id="PRO_5047271023" evidence="4">
    <location>
        <begin position="19"/>
        <end position="738"/>
    </location>
</feature>
<keyword evidence="4" id="KW-0732">Signal</keyword>
<name>A0ABX8ZKF1_9SPHN</name>
<evidence type="ECO:0000256" key="2">
    <source>
        <dbReference type="ARBA" id="ARBA00023136"/>
    </source>
</evidence>
<dbReference type="Proteomes" id="UP000824280">
    <property type="component" value="Chromosome"/>
</dbReference>
<organism evidence="5 6">
    <name type="scientific">Qipengyuania psychrotolerans</name>
    <dbReference type="NCBI Taxonomy" id="2867238"/>
    <lineage>
        <taxon>Bacteria</taxon>
        <taxon>Pseudomonadati</taxon>
        <taxon>Pseudomonadota</taxon>
        <taxon>Alphaproteobacteria</taxon>
        <taxon>Sphingomonadales</taxon>
        <taxon>Erythrobacteraceae</taxon>
        <taxon>Qipengyuania</taxon>
    </lineage>
</organism>
<comment type="subcellular location">
    <subcellularLocation>
        <location evidence="1">Cell outer membrane</location>
    </subcellularLocation>
</comment>
<dbReference type="RefSeq" id="WP_221423200.1">
    <property type="nucleotide sequence ID" value="NZ_CP081297.1"/>
</dbReference>
<keyword evidence="3" id="KW-0998">Cell outer membrane</keyword>
<sequence>MRKLAPVVALVCSSTIHAQTGTEPSGDSPAPFGTIIVRGERATLDIRPDEVFSEEDIAFYGFDSIGEVVDEISSRNGGSDDDIVFLVDGKRVGGLEDISEFPAEAIDQLELFPPGSAPEVGGTASQRVVNIRLKPSTSIYLANATLTSATDGGFEQYDGEFNFTHIEAPRRINLGIQVRGNGALLESERDIVQADTSSPNLGDFRTLLPENRELRLRGTISDALSPSLTAVVSTRFLRRSTVSKLGIGANGGALTQDALLERFRTNAVLTGQFDEWLVTANASYGITRRRTLTDNVLAGPKSPQPKIDTLLRRFEADLGITRPVVQLPAGPLTLTARGRFSSESIQTGGDEFTQSMRQLSGGISIPLTHDDLGPVRGIGTIDLGVDASFTDYSGIESFSNSIISLNWRPATWLRLSGSLSTGKAPPSTELLSAPVISTPGTRYFDPLSNQTVDVVAITGGSPNLLTQDDHDWRLGLEIRPQSSRLKALTADFSSTRNRNIITALPPANPLILDAFPERFERDDSGRLLAVDTRPLNFAQKSEKRLRYAFELSFPLGGAVYSENSASAGSGIEPPRRIGIPQRLQILFSHAILLDSEILVAQGFAPIDLLSPSALGLGGSGRSRHEADLTVRYGASGIGAEASARHSSAGFISAADDGDMETFRFSALSTADLRFFIEGRRIAQNSKFLSGTRFTFAIRNITNSRQDVQDSSGTTPLLYQQAYRDPTGRWIELALRKKF</sequence>
<evidence type="ECO:0000256" key="3">
    <source>
        <dbReference type="ARBA" id="ARBA00023237"/>
    </source>
</evidence>
<evidence type="ECO:0000313" key="6">
    <source>
        <dbReference type="Proteomes" id="UP000824280"/>
    </source>
</evidence>
<protein>
    <submittedName>
        <fullName evidence="5">TonB-dependent receptor</fullName>
    </submittedName>
</protein>
<evidence type="ECO:0000256" key="1">
    <source>
        <dbReference type="ARBA" id="ARBA00004442"/>
    </source>
</evidence>
<dbReference type="InterPro" id="IPR036942">
    <property type="entry name" value="Beta-barrel_TonB_sf"/>
</dbReference>
<proteinExistence type="predicted"/>
<keyword evidence="5" id="KW-0675">Receptor</keyword>
<reference evidence="5 6" key="1">
    <citation type="submission" date="2021-08" db="EMBL/GenBank/DDBJ databases">
        <title>Comparative Genomics Analysis of the Genus Qipengyuania Reveals Extensive Genetic Diversity and Metabolic Versatility, Including the Description of Fifteen Novel Species.</title>
        <authorList>
            <person name="Liu Y."/>
        </authorList>
    </citation>
    <scope>NUCLEOTIDE SEQUENCE [LARGE SCALE GENOMIC DNA]</scope>
    <source>
        <strain evidence="5 6">1XM2-8</strain>
    </source>
</reference>
<evidence type="ECO:0000313" key="5">
    <source>
        <dbReference type="EMBL" id="QZD87663.1"/>
    </source>
</evidence>
<evidence type="ECO:0000256" key="4">
    <source>
        <dbReference type="SAM" id="SignalP"/>
    </source>
</evidence>
<dbReference type="Gene3D" id="2.40.170.20">
    <property type="entry name" value="TonB-dependent receptor, beta-barrel domain"/>
    <property type="match status" value="1"/>
</dbReference>
<dbReference type="EMBL" id="CP081297">
    <property type="protein sequence ID" value="QZD87663.1"/>
    <property type="molecule type" value="Genomic_DNA"/>
</dbReference>
<gene>
    <name evidence="5" type="ORF">K3166_02880</name>
</gene>
<accession>A0ABX8ZKF1</accession>
<keyword evidence="6" id="KW-1185">Reference proteome</keyword>
<keyword evidence="2" id="KW-0472">Membrane</keyword>